<dbReference type="VEuPathDB" id="FungiDB:PSHT_13130"/>
<name>A0A2S4VNV2_9BASI</name>
<sequence>MDGLSERGSPVVDEIANHPCAAPSPINHPIHHPPPFPPSVLYELKPKSFTTPPKLYIYKNQPTSYHHVHLLISRRALFSDRAPTKVFVSSFSTTPKSNDIVGKVQEAAQSVNKKAGELASKSVENLQAASNKVKDAAGSVTGQARNVASDAKNEAHKTKESAKDMAQDAKKKVQV</sequence>
<gene>
    <name evidence="2" type="ORF">PSTT_05512</name>
</gene>
<evidence type="ECO:0000313" key="2">
    <source>
        <dbReference type="EMBL" id="POW11070.1"/>
    </source>
</evidence>
<reference evidence="2" key="1">
    <citation type="submission" date="2017-12" db="EMBL/GenBank/DDBJ databases">
        <title>Gene loss provides genomic basis for host adaptation in cereal stripe rust fungi.</title>
        <authorList>
            <person name="Xia C."/>
        </authorList>
    </citation>
    <scope>NUCLEOTIDE SEQUENCE [LARGE SCALE GENOMIC DNA]</scope>
    <source>
        <strain evidence="2">93-210</strain>
    </source>
</reference>
<evidence type="ECO:0000256" key="1">
    <source>
        <dbReference type="SAM" id="MobiDB-lite"/>
    </source>
</evidence>
<accession>A0A2S4VNV2</accession>
<protein>
    <submittedName>
        <fullName evidence="2">Uncharacterized protein</fullName>
    </submittedName>
</protein>
<dbReference type="VEuPathDB" id="FungiDB:PSTT_05512"/>
<organism evidence="2 3">
    <name type="scientific">Puccinia striiformis</name>
    <dbReference type="NCBI Taxonomy" id="27350"/>
    <lineage>
        <taxon>Eukaryota</taxon>
        <taxon>Fungi</taxon>
        <taxon>Dikarya</taxon>
        <taxon>Basidiomycota</taxon>
        <taxon>Pucciniomycotina</taxon>
        <taxon>Pucciniomycetes</taxon>
        <taxon>Pucciniales</taxon>
        <taxon>Pucciniaceae</taxon>
        <taxon>Puccinia</taxon>
    </lineage>
</organism>
<dbReference type="AlphaFoldDB" id="A0A2S4VNV2"/>
<keyword evidence="3" id="KW-1185">Reference proteome</keyword>
<evidence type="ECO:0000313" key="3">
    <source>
        <dbReference type="Proteomes" id="UP000239156"/>
    </source>
</evidence>
<dbReference type="EMBL" id="PKSL01000041">
    <property type="protein sequence ID" value="POW11070.1"/>
    <property type="molecule type" value="Genomic_DNA"/>
</dbReference>
<comment type="caution">
    <text evidence="2">The sequence shown here is derived from an EMBL/GenBank/DDBJ whole genome shotgun (WGS) entry which is preliminary data.</text>
</comment>
<feature type="compositionally biased region" description="Basic and acidic residues" evidence="1">
    <location>
        <begin position="151"/>
        <end position="175"/>
    </location>
</feature>
<proteinExistence type="predicted"/>
<feature type="region of interest" description="Disordered" evidence="1">
    <location>
        <begin position="134"/>
        <end position="175"/>
    </location>
</feature>
<dbReference type="Proteomes" id="UP000239156">
    <property type="component" value="Unassembled WGS sequence"/>
</dbReference>